<proteinExistence type="predicted"/>
<dbReference type="EnsemblMetazoa" id="Aqu2.1.08200_001">
    <property type="protein sequence ID" value="Aqu2.1.08200_001"/>
    <property type="gene ID" value="Aqu2.1.08200"/>
</dbReference>
<sequence>RSPYPLQLGSGYRSGNWMHFAKL</sequence>
<protein>
    <submittedName>
        <fullName evidence="1">Uncharacterized protein</fullName>
    </submittedName>
</protein>
<dbReference type="AlphaFoldDB" id="A0A1X7T175"/>
<evidence type="ECO:0000313" key="1">
    <source>
        <dbReference type="EnsemblMetazoa" id="Aqu2.1.08200_001"/>
    </source>
</evidence>
<organism evidence="1">
    <name type="scientific">Amphimedon queenslandica</name>
    <name type="common">Sponge</name>
    <dbReference type="NCBI Taxonomy" id="400682"/>
    <lineage>
        <taxon>Eukaryota</taxon>
        <taxon>Metazoa</taxon>
        <taxon>Porifera</taxon>
        <taxon>Demospongiae</taxon>
        <taxon>Heteroscleromorpha</taxon>
        <taxon>Haplosclerida</taxon>
        <taxon>Niphatidae</taxon>
        <taxon>Amphimedon</taxon>
    </lineage>
</organism>
<name>A0A1X7T175_AMPQE</name>
<reference evidence="1" key="1">
    <citation type="submission" date="2017-05" db="UniProtKB">
        <authorList>
            <consortium name="EnsemblMetazoa"/>
        </authorList>
    </citation>
    <scope>IDENTIFICATION</scope>
</reference>
<accession>A0A1X7T175</accession>
<dbReference type="InParanoid" id="A0A1X7T175"/>